<proteinExistence type="predicted"/>
<dbReference type="CDD" id="cd00207">
    <property type="entry name" value="fer2"/>
    <property type="match status" value="1"/>
</dbReference>
<sequence>MSLSSEPLSSDDVAQSSPAIAQPVRVRVTARRPVADRVDEFVLSSASGEPLPAWSAGSHVDLVAPSGVVRQYSLCPAGAGSYRVVVERRADGRGGSMSVHDDLAVADEAWISVPRNHFALTRALGYVFVAGGIGITPILALIDEARAAGRPWRLLYIGRSRAEMAYADELAAAHPDHVTVHESRVSGRLNLGEALAGLPRGTAVYACGPATMLDAVADACAPQPAVDSFTERFTAAIADRVPSEEFELSLAMSGVTLTVPEDRTILEALDGAGVVAPSSCREGMCGTCETGVVSGEVDHRDAVLSPEERSENESMMICVSRCTSGRLVLEL</sequence>
<dbReference type="Gene3D" id="3.40.50.80">
    <property type="entry name" value="Nucleotide-binding domain of ferredoxin-NADP reductase (FNR) module"/>
    <property type="match status" value="1"/>
</dbReference>
<evidence type="ECO:0000256" key="7">
    <source>
        <dbReference type="ARBA" id="ARBA00023002"/>
    </source>
</evidence>
<evidence type="ECO:0000259" key="11">
    <source>
        <dbReference type="PROSITE" id="PS51384"/>
    </source>
</evidence>
<dbReference type="Pfam" id="PF22290">
    <property type="entry name" value="DmmA-like_N"/>
    <property type="match status" value="1"/>
</dbReference>
<dbReference type="EMBL" id="FNLM01000034">
    <property type="protein sequence ID" value="SDU74855.1"/>
    <property type="molecule type" value="Genomic_DNA"/>
</dbReference>
<dbReference type="Proteomes" id="UP000183180">
    <property type="component" value="Unassembled WGS sequence"/>
</dbReference>
<dbReference type="InterPro" id="IPR017938">
    <property type="entry name" value="Riboflavin_synthase-like_b-brl"/>
</dbReference>
<evidence type="ECO:0000313" key="13">
    <source>
        <dbReference type="Proteomes" id="UP000183180"/>
    </source>
</evidence>
<keyword evidence="5" id="KW-0001">2Fe-2S</keyword>
<comment type="cofactor">
    <cofactor evidence="1">
        <name>FMN</name>
        <dbReference type="ChEBI" id="CHEBI:58210"/>
    </cofactor>
</comment>
<dbReference type="Pfam" id="PF00111">
    <property type="entry name" value="Fer2"/>
    <property type="match status" value="1"/>
</dbReference>
<dbReference type="SUPFAM" id="SSF52343">
    <property type="entry name" value="Ferredoxin reductase-like, C-terminal NADP-linked domain"/>
    <property type="match status" value="1"/>
</dbReference>
<dbReference type="InterPro" id="IPR012675">
    <property type="entry name" value="Beta-grasp_dom_sf"/>
</dbReference>
<dbReference type="InterPro" id="IPR001041">
    <property type="entry name" value="2Fe-2S_ferredoxin-type"/>
</dbReference>
<dbReference type="GO" id="GO:0016491">
    <property type="term" value="F:oxidoreductase activity"/>
    <property type="evidence" value="ECO:0007669"/>
    <property type="project" value="UniProtKB-KW"/>
</dbReference>
<evidence type="ECO:0000259" key="10">
    <source>
        <dbReference type="PROSITE" id="PS51085"/>
    </source>
</evidence>
<evidence type="ECO:0000256" key="8">
    <source>
        <dbReference type="ARBA" id="ARBA00023004"/>
    </source>
</evidence>
<dbReference type="InterPro" id="IPR054582">
    <property type="entry name" value="DmmA-like_N"/>
</dbReference>
<organism evidence="12 13">
    <name type="scientific">Gordonia westfalica</name>
    <dbReference type="NCBI Taxonomy" id="158898"/>
    <lineage>
        <taxon>Bacteria</taxon>
        <taxon>Bacillati</taxon>
        <taxon>Actinomycetota</taxon>
        <taxon>Actinomycetes</taxon>
        <taxon>Mycobacteriales</taxon>
        <taxon>Gordoniaceae</taxon>
        <taxon>Gordonia</taxon>
    </lineage>
</organism>
<dbReference type="PROSITE" id="PS51384">
    <property type="entry name" value="FAD_FR"/>
    <property type="match status" value="1"/>
</dbReference>
<dbReference type="SUPFAM" id="SSF54292">
    <property type="entry name" value="2Fe-2S ferredoxin-like"/>
    <property type="match status" value="1"/>
</dbReference>
<dbReference type="PROSITE" id="PS00197">
    <property type="entry name" value="2FE2S_FER_1"/>
    <property type="match status" value="1"/>
</dbReference>
<dbReference type="InterPro" id="IPR036010">
    <property type="entry name" value="2Fe-2S_ferredoxin-like_sf"/>
</dbReference>
<evidence type="ECO:0000256" key="6">
    <source>
        <dbReference type="ARBA" id="ARBA00022723"/>
    </source>
</evidence>
<evidence type="ECO:0000313" key="12">
    <source>
        <dbReference type="EMBL" id="SDU74855.1"/>
    </source>
</evidence>
<evidence type="ECO:0000256" key="4">
    <source>
        <dbReference type="ARBA" id="ARBA00022643"/>
    </source>
</evidence>
<dbReference type="PANTHER" id="PTHR47354">
    <property type="entry name" value="NADH OXIDOREDUCTASE HCR"/>
    <property type="match status" value="1"/>
</dbReference>
<evidence type="ECO:0000256" key="3">
    <source>
        <dbReference type="ARBA" id="ARBA00022630"/>
    </source>
</evidence>
<feature type="domain" description="FAD-binding FR-type" evidence="11">
    <location>
        <begin position="21"/>
        <end position="121"/>
    </location>
</feature>
<comment type="cofactor">
    <cofactor evidence="2">
        <name>FAD</name>
        <dbReference type="ChEBI" id="CHEBI:57692"/>
    </cofactor>
</comment>
<dbReference type="InterPro" id="IPR006058">
    <property type="entry name" value="2Fe2S_fd_BS"/>
</dbReference>
<evidence type="ECO:0000256" key="2">
    <source>
        <dbReference type="ARBA" id="ARBA00001974"/>
    </source>
</evidence>
<dbReference type="InterPro" id="IPR017927">
    <property type="entry name" value="FAD-bd_FR_type"/>
</dbReference>
<keyword evidence="8" id="KW-0408">Iron</keyword>
<gene>
    <name evidence="12" type="ORF">SAMN04488548_1344253</name>
</gene>
<dbReference type="CDD" id="cd06185">
    <property type="entry name" value="PDR_like"/>
    <property type="match status" value="1"/>
</dbReference>
<dbReference type="STRING" id="158898.SAMN04488548_1344253"/>
<keyword evidence="4" id="KW-0288">FMN</keyword>
<dbReference type="PROSITE" id="PS51085">
    <property type="entry name" value="2FE2S_FER_2"/>
    <property type="match status" value="1"/>
</dbReference>
<dbReference type="GO" id="GO:0051537">
    <property type="term" value="F:2 iron, 2 sulfur cluster binding"/>
    <property type="evidence" value="ECO:0007669"/>
    <property type="project" value="UniProtKB-KW"/>
</dbReference>
<feature type="domain" description="2Fe-2S ferredoxin-type" evidence="10">
    <location>
        <begin position="246"/>
        <end position="331"/>
    </location>
</feature>
<keyword evidence="7" id="KW-0560">Oxidoreductase</keyword>
<reference evidence="12 13" key="1">
    <citation type="submission" date="2016-10" db="EMBL/GenBank/DDBJ databases">
        <authorList>
            <person name="de Groot N.N."/>
        </authorList>
    </citation>
    <scope>NUCLEOTIDE SEQUENCE [LARGE SCALE GENOMIC DNA]</scope>
    <source>
        <strain evidence="12 13">DSM 44215</strain>
    </source>
</reference>
<dbReference type="PANTHER" id="PTHR47354:SF1">
    <property type="entry name" value="CARNITINE MONOOXYGENASE REDUCTASE SUBUNIT"/>
    <property type="match status" value="1"/>
</dbReference>
<dbReference type="InterPro" id="IPR039261">
    <property type="entry name" value="FNR_nucleotide-bd"/>
</dbReference>
<dbReference type="Gene3D" id="3.10.20.30">
    <property type="match status" value="1"/>
</dbReference>
<keyword evidence="9" id="KW-0411">Iron-sulfur</keyword>
<evidence type="ECO:0000256" key="1">
    <source>
        <dbReference type="ARBA" id="ARBA00001917"/>
    </source>
</evidence>
<evidence type="ECO:0000256" key="9">
    <source>
        <dbReference type="ARBA" id="ARBA00023014"/>
    </source>
</evidence>
<dbReference type="AlphaFoldDB" id="A0A1H2L276"/>
<name>A0A1H2L276_9ACTN</name>
<dbReference type="SUPFAM" id="SSF63380">
    <property type="entry name" value="Riboflavin synthase domain-like"/>
    <property type="match status" value="1"/>
</dbReference>
<dbReference type="OrthoDB" id="502624at2"/>
<dbReference type="GO" id="GO:0046872">
    <property type="term" value="F:metal ion binding"/>
    <property type="evidence" value="ECO:0007669"/>
    <property type="project" value="UniProtKB-KW"/>
</dbReference>
<evidence type="ECO:0000256" key="5">
    <source>
        <dbReference type="ARBA" id="ARBA00022714"/>
    </source>
</evidence>
<dbReference type="Gene3D" id="2.40.30.10">
    <property type="entry name" value="Translation factors"/>
    <property type="match status" value="1"/>
</dbReference>
<accession>A0A1H2L276</accession>
<keyword evidence="3" id="KW-0285">Flavoprotein</keyword>
<dbReference type="InterPro" id="IPR050415">
    <property type="entry name" value="MRET"/>
</dbReference>
<dbReference type="PRINTS" id="PR00409">
    <property type="entry name" value="PHDIOXRDTASE"/>
</dbReference>
<keyword evidence="6" id="KW-0479">Metal-binding</keyword>
<dbReference type="RefSeq" id="WP_084811892.1">
    <property type="nucleotide sequence ID" value="NZ_FNLM01000034.1"/>
</dbReference>
<protein>
    <submittedName>
        <fullName evidence="12">Ferredoxin-NADP reductase</fullName>
    </submittedName>
</protein>